<name>A0A021VXY1_9CELL</name>
<dbReference type="InterPro" id="IPR001633">
    <property type="entry name" value="EAL_dom"/>
</dbReference>
<comment type="caution">
    <text evidence="2">The sequence shown here is derived from an EMBL/GenBank/DDBJ whole genome shotgun (WGS) entry which is preliminary data.</text>
</comment>
<dbReference type="GO" id="GO:0071111">
    <property type="term" value="F:cyclic-guanylate-specific phosphodiesterase activity"/>
    <property type="evidence" value="ECO:0007669"/>
    <property type="project" value="InterPro"/>
</dbReference>
<dbReference type="PANTHER" id="PTHR33121">
    <property type="entry name" value="CYCLIC DI-GMP PHOSPHODIESTERASE PDEF"/>
    <property type="match status" value="1"/>
</dbReference>
<dbReference type="RefSeq" id="WP_052022286.1">
    <property type="nucleotide sequence ID" value="NZ_AXCW01000014.1"/>
</dbReference>
<dbReference type="PROSITE" id="PS50883">
    <property type="entry name" value="EAL"/>
    <property type="match status" value="1"/>
</dbReference>
<keyword evidence="3" id="KW-1185">Reference proteome</keyword>
<dbReference type="SUPFAM" id="SSF141868">
    <property type="entry name" value="EAL domain-like"/>
    <property type="match status" value="1"/>
</dbReference>
<dbReference type="Gene3D" id="3.20.20.450">
    <property type="entry name" value="EAL domain"/>
    <property type="match status" value="1"/>
</dbReference>
<reference evidence="2 3" key="1">
    <citation type="submission" date="2014-01" db="EMBL/GenBank/DDBJ databases">
        <title>Actinotalea ferrariae CF5-4.</title>
        <authorList>
            <person name="Chen F."/>
            <person name="Li Y."/>
            <person name="Wang G."/>
        </authorList>
    </citation>
    <scope>NUCLEOTIDE SEQUENCE [LARGE SCALE GENOMIC DNA]</scope>
    <source>
        <strain evidence="2 3">CF5-4</strain>
    </source>
</reference>
<gene>
    <name evidence="2" type="ORF">N866_03300</name>
</gene>
<evidence type="ECO:0000259" key="1">
    <source>
        <dbReference type="PROSITE" id="PS50883"/>
    </source>
</evidence>
<dbReference type="Proteomes" id="UP000019753">
    <property type="component" value="Unassembled WGS sequence"/>
</dbReference>
<evidence type="ECO:0000313" key="2">
    <source>
        <dbReference type="EMBL" id="EYR64850.1"/>
    </source>
</evidence>
<feature type="domain" description="EAL" evidence="1">
    <location>
        <begin position="1"/>
        <end position="249"/>
    </location>
</feature>
<proteinExistence type="predicted"/>
<dbReference type="EMBL" id="AXCW01000014">
    <property type="protein sequence ID" value="EYR64850.1"/>
    <property type="molecule type" value="Genomic_DNA"/>
</dbReference>
<dbReference type="AlphaFoldDB" id="A0A021VXY1"/>
<dbReference type="Pfam" id="PF00563">
    <property type="entry name" value="EAL"/>
    <property type="match status" value="1"/>
</dbReference>
<protein>
    <submittedName>
        <fullName evidence="2">Diguanylate cyclase</fullName>
    </submittedName>
</protein>
<organism evidence="2 3">
    <name type="scientific">Actinotalea ferrariae CF5-4</name>
    <dbReference type="NCBI Taxonomy" id="948458"/>
    <lineage>
        <taxon>Bacteria</taxon>
        <taxon>Bacillati</taxon>
        <taxon>Actinomycetota</taxon>
        <taxon>Actinomycetes</taxon>
        <taxon>Micrococcales</taxon>
        <taxon>Cellulomonadaceae</taxon>
        <taxon>Actinotalea</taxon>
    </lineage>
</organism>
<dbReference type="SMART" id="SM00052">
    <property type="entry name" value="EAL"/>
    <property type="match status" value="1"/>
</dbReference>
<dbReference type="OrthoDB" id="23692at2"/>
<dbReference type="CDD" id="cd01948">
    <property type="entry name" value="EAL"/>
    <property type="match status" value="1"/>
</dbReference>
<accession>A0A021VXY1</accession>
<sequence>MSLRTALADDQIVLHYQPQVEVLTGRVVAVEALARWEHPDKGLLPAGDFIPEAEATGLTGPLTERVLDLAIAQAAQWRREGWPVRVAVNLCAADLADPALTSKVFAALERHDVAPSALELEVTESSALRDLAQAAATLEELNSLGVDVAVDDYGAGYSTLAHVKGLPIRRLKLDRTLVTALAGEHTDQMIVRSTLQLARELGVGVVAEGVEDADTLLLLRDLGCDTAQGYGLCHPVPADRAREAAPAVEERLAGVLAAA</sequence>
<evidence type="ECO:0000313" key="3">
    <source>
        <dbReference type="Proteomes" id="UP000019753"/>
    </source>
</evidence>
<dbReference type="PANTHER" id="PTHR33121:SF70">
    <property type="entry name" value="SIGNALING PROTEIN YKOW"/>
    <property type="match status" value="1"/>
</dbReference>
<dbReference type="InterPro" id="IPR035919">
    <property type="entry name" value="EAL_sf"/>
</dbReference>
<dbReference type="InterPro" id="IPR050706">
    <property type="entry name" value="Cyclic-di-GMP_PDE-like"/>
</dbReference>